<feature type="transmembrane region" description="Helical" evidence="6">
    <location>
        <begin position="21"/>
        <end position="45"/>
    </location>
</feature>
<keyword evidence="3 6" id="KW-0812">Transmembrane</keyword>
<feature type="transmembrane region" description="Helical" evidence="6">
    <location>
        <begin position="264"/>
        <end position="287"/>
    </location>
</feature>
<evidence type="ECO:0000313" key="9">
    <source>
        <dbReference type="EMBL" id="SVC08723.1"/>
    </source>
</evidence>
<dbReference type="InterPro" id="IPR003838">
    <property type="entry name" value="ABC3_permease_C"/>
</dbReference>
<feature type="domain" description="ABC3 transporter permease C-terminal" evidence="7">
    <location>
        <begin position="266"/>
        <end position="337"/>
    </location>
</feature>
<evidence type="ECO:0000259" key="7">
    <source>
        <dbReference type="Pfam" id="PF02687"/>
    </source>
</evidence>
<evidence type="ECO:0000256" key="5">
    <source>
        <dbReference type="ARBA" id="ARBA00023136"/>
    </source>
</evidence>
<dbReference type="InterPro" id="IPR025857">
    <property type="entry name" value="MacB_PCD"/>
</dbReference>
<dbReference type="AlphaFoldDB" id="A0A382JC87"/>
<dbReference type="Pfam" id="PF02687">
    <property type="entry name" value="FtsX"/>
    <property type="match status" value="1"/>
</dbReference>
<dbReference type="InterPro" id="IPR051447">
    <property type="entry name" value="Lipoprotein-release_system"/>
</dbReference>
<protein>
    <recommendedName>
        <fullName evidence="10">ABC3 transporter permease protein domain-containing protein</fullName>
    </recommendedName>
</protein>
<evidence type="ECO:0000256" key="3">
    <source>
        <dbReference type="ARBA" id="ARBA00022692"/>
    </source>
</evidence>
<feature type="transmembrane region" description="Helical" evidence="6">
    <location>
        <begin position="307"/>
        <end position="335"/>
    </location>
</feature>
<evidence type="ECO:0000256" key="2">
    <source>
        <dbReference type="ARBA" id="ARBA00022475"/>
    </source>
</evidence>
<evidence type="ECO:0000256" key="1">
    <source>
        <dbReference type="ARBA" id="ARBA00004651"/>
    </source>
</evidence>
<feature type="domain" description="MacB-like periplasmic core" evidence="8">
    <location>
        <begin position="26"/>
        <end position="233"/>
    </location>
</feature>
<dbReference type="PANTHER" id="PTHR30489">
    <property type="entry name" value="LIPOPROTEIN-RELEASING SYSTEM TRANSMEMBRANE PROTEIN LOLE"/>
    <property type="match status" value="1"/>
</dbReference>
<keyword evidence="2" id="KW-1003">Cell membrane</keyword>
<feature type="non-terminal residue" evidence="9">
    <location>
        <position position="341"/>
    </location>
</feature>
<evidence type="ECO:0008006" key="10">
    <source>
        <dbReference type="Google" id="ProtNLM"/>
    </source>
</evidence>
<proteinExistence type="predicted"/>
<reference evidence="9" key="1">
    <citation type="submission" date="2018-05" db="EMBL/GenBank/DDBJ databases">
        <authorList>
            <person name="Lanie J.A."/>
            <person name="Ng W.-L."/>
            <person name="Kazmierczak K.M."/>
            <person name="Andrzejewski T.M."/>
            <person name="Davidsen T.M."/>
            <person name="Wayne K.J."/>
            <person name="Tettelin H."/>
            <person name="Glass J.I."/>
            <person name="Rusch D."/>
            <person name="Podicherti R."/>
            <person name="Tsui H.-C.T."/>
            <person name="Winkler M.E."/>
        </authorList>
    </citation>
    <scope>NUCLEOTIDE SEQUENCE</scope>
</reference>
<evidence type="ECO:0000259" key="8">
    <source>
        <dbReference type="Pfam" id="PF12704"/>
    </source>
</evidence>
<dbReference type="PROSITE" id="PS51257">
    <property type="entry name" value="PROKAR_LIPOPROTEIN"/>
    <property type="match status" value="1"/>
</dbReference>
<name>A0A382JC87_9ZZZZ</name>
<keyword evidence="5 6" id="KW-0472">Membrane</keyword>
<dbReference type="EMBL" id="UINC01072814">
    <property type="protein sequence ID" value="SVC08723.1"/>
    <property type="molecule type" value="Genomic_DNA"/>
</dbReference>
<accession>A0A382JC87</accession>
<dbReference type="PANTHER" id="PTHR30489:SF0">
    <property type="entry name" value="LIPOPROTEIN-RELEASING SYSTEM TRANSMEMBRANE PROTEIN LOLE"/>
    <property type="match status" value="1"/>
</dbReference>
<evidence type="ECO:0000256" key="4">
    <source>
        <dbReference type="ARBA" id="ARBA00022989"/>
    </source>
</evidence>
<keyword evidence="4 6" id="KW-1133">Transmembrane helix</keyword>
<organism evidence="9">
    <name type="scientific">marine metagenome</name>
    <dbReference type="NCBI Taxonomy" id="408172"/>
    <lineage>
        <taxon>unclassified sequences</taxon>
        <taxon>metagenomes</taxon>
        <taxon>ecological metagenomes</taxon>
    </lineage>
</organism>
<evidence type="ECO:0000256" key="6">
    <source>
        <dbReference type="SAM" id="Phobius"/>
    </source>
</evidence>
<dbReference type="GO" id="GO:0098797">
    <property type="term" value="C:plasma membrane protein complex"/>
    <property type="evidence" value="ECO:0007669"/>
    <property type="project" value="TreeGrafter"/>
</dbReference>
<comment type="subcellular location">
    <subcellularLocation>
        <location evidence="1">Cell membrane</location>
        <topology evidence="1">Multi-pass membrane protein</topology>
    </subcellularLocation>
</comment>
<dbReference type="GO" id="GO:0044874">
    <property type="term" value="P:lipoprotein localization to outer membrane"/>
    <property type="evidence" value="ECO:0007669"/>
    <property type="project" value="TreeGrafter"/>
</dbReference>
<dbReference type="Pfam" id="PF12704">
    <property type="entry name" value="MacB_PCD"/>
    <property type="match status" value="1"/>
</dbReference>
<sequence length="341" mass="37411">MKPTTLIAKRFLRTGSNFAGKYTGLVAVLGIAIGCFALIVSIAVLNGFESKVTEKIIGIEGEIRIRGNNIPKKSMDDLKEIGEIKQLMPFLSGRGVVINREMETAVVRVKAVMVDSLSQFYSIGDIIQFDGIHNKKNNQVYIGATLSEKLQLDLGDEISFTNPQSMRLPIGFPLLVRGVVGGIFSSQVLDYDERLVFIPLKMGRNLFSTLHQYNGIDIRVIQGASLINIKNEIISMVGNIGSVETWRDHHTALVQAMKLEKKGAVIVLGLIIVVACFNLISNLVLIIRQKRRELGILKVMGYSRKNIMSIVINQGLILGCIGCIAGSSIGGLLVWMQANLD</sequence>
<gene>
    <name evidence="9" type="ORF">METZ01_LOCUS261577</name>
</gene>